<keyword evidence="5 7" id="KW-0819">tRNA processing</keyword>
<gene>
    <name evidence="7 10" type="primary">trmH</name>
    <name evidence="10" type="ORF">RT723_12605</name>
</gene>
<dbReference type="EC" id="2.1.1.34" evidence="7"/>
<evidence type="ECO:0000259" key="9">
    <source>
        <dbReference type="Pfam" id="PF12105"/>
    </source>
</evidence>
<comment type="catalytic activity">
    <reaction evidence="7">
        <text>guanosine(18) in tRNA + S-adenosyl-L-methionine = 2'-O-methylguanosine(18) in tRNA + S-adenosyl-L-homocysteine + H(+)</text>
        <dbReference type="Rhea" id="RHEA:20077"/>
        <dbReference type="Rhea" id="RHEA-COMP:10190"/>
        <dbReference type="Rhea" id="RHEA-COMP:10192"/>
        <dbReference type="ChEBI" id="CHEBI:15378"/>
        <dbReference type="ChEBI" id="CHEBI:57856"/>
        <dbReference type="ChEBI" id="CHEBI:59789"/>
        <dbReference type="ChEBI" id="CHEBI:74269"/>
        <dbReference type="ChEBI" id="CHEBI:74445"/>
        <dbReference type="EC" id="2.1.1.34"/>
    </reaction>
</comment>
<dbReference type="Pfam" id="PF12105">
    <property type="entry name" value="SpoU_methylas_C"/>
    <property type="match status" value="1"/>
</dbReference>
<dbReference type="InterPro" id="IPR001537">
    <property type="entry name" value="SpoU_MeTrfase"/>
</dbReference>
<evidence type="ECO:0000256" key="6">
    <source>
        <dbReference type="ARBA" id="ARBA00022884"/>
    </source>
</evidence>
<dbReference type="Proteomes" id="UP001257914">
    <property type="component" value="Unassembled WGS sequence"/>
</dbReference>
<evidence type="ECO:0000256" key="2">
    <source>
        <dbReference type="ARBA" id="ARBA00022603"/>
    </source>
</evidence>
<dbReference type="InterPro" id="IPR029026">
    <property type="entry name" value="tRNA_m1G_MTases_N"/>
</dbReference>
<dbReference type="PANTHER" id="PTHR43453">
    <property type="entry name" value="RRNA METHYLASE-LIKE"/>
    <property type="match status" value="1"/>
</dbReference>
<sequence length="257" mass="29133">MTPERFQRITDLLNKRQPDLTVCMEQVHKTHNLSAIIRTADAIGIHNIHAIYTTESRWLSGGRASGSQKWVKVVEQPDTQTAITEFKQQGMQVLATNLSDRAVDFREIDYTKPTALILGQERDGISETALEMADHHVVVPMYGMVESLNVSVAGALIMYEAQRQRLAAGLYDSPKISEEIRHQMLFEGGHPIYAELCVRTKTPYPPLDEFGQIAADRSWYQAIKDKFNKLPADSKSRRVDFTHTNQQFELNPNSFAD</sequence>
<keyword evidence="3 7" id="KW-0808">Transferase</keyword>
<organism evidence="10 11">
    <name type="scientific">Psychrosphaera aquimarina</name>
    <dbReference type="NCBI Taxonomy" id="2044854"/>
    <lineage>
        <taxon>Bacteria</taxon>
        <taxon>Pseudomonadati</taxon>
        <taxon>Pseudomonadota</taxon>
        <taxon>Gammaproteobacteria</taxon>
        <taxon>Alteromonadales</taxon>
        <taxon>Pseudoalteromonadaceae</taxon>
        <taxon>Psychrosphaera</taxon>
    </lineage>
</organism>
<evidence type="ECO:0000256" key="7">
    <source>
        <dbReference type="HAMAP-Rule" id="MF_02060"/>
    </source>
</evidence>
<dbReference type="SUPFAM" id="SSF75217">
    <property type="entry name" value="alpha/beta knot"/>
    <property type="match status" value="1"/>
</dbReference>
<comment type="similarity">
    <text evidence="7">Belongs to the class IV-like SAM-binding methyltransferase superfamily. RNA methyltransferase TrmH family.</text>
</comment>
<evidence type="ECO:0000256" key="4">
    <source>
        <dbReference type="ARBA" id="ARBA00022691"/>
    </source>
</evidence>
<keyword evidence="11" id="KW-1185">Reference proteome</keyword>
<dbReference type="RefSeq" id="WP_315947429.1">
    <property type="nucleotide sequence ID" value="NZ_JAWCUA010000010.1"/>
</dbReference>
<dbReference type="PANTHER" id="PTHR43453:SF1">
    <property type="entry name" value="TRNA_RRNA METHYLTRANSFERASE SPOU TYPE DOMAIN-CONTAINING PROTEIN"/>
    <property type="match status" value="1"/>
</dbReference>
<comment type="caution">
    <text evidence="7">Lacks conserved residue(s) required for the propagation of feature annotation.</text>
</comment>
<feature type="domain" description="RNA methyltransferase SpoU/TrmH type C-terminal" evidence="9">
    <location>
        <begin position="163"/>
        <end position="216"/>
    </location>
</feature>
<dbReference type="InterPro" id="IPR029028">
    <property type="entry name" value="Alpha/beta_knot_MTases"/>
</dbReference>
<dbReference type="CDD" id="cd18092">
    <property type="entry name" value="SpoU-like_TrmH"/>
    <property type="match status" value="1"/>
</dbReference>
<dbReference type="EMBL" id="JAWCUA010000010">
    <property type="protein sequence ID" value="MDU0113822.1"/>
    <property type="molecule type" value="Genomic_DNA"/>
</dbReference>
<feature type="domain" description="tRNA/rRNA methyltransferase SpoU type" evidence="8">
    <location>
        <begin position="20"/>
        <end position="159"/>
    </location>
</feature>
<dbReference type="Gene3D" id="3.40.1280.10">
    <property type="match status" value="1"/>
</dbReference>
<evidence type="ECO:0000313" key="11">
    <source>
        <dbReference type="Proteomes" id="UP001257914"/>
    </source>
</evidence>
<dbReference type="InterPro" id="IPR022724">
    <property type="entry name" value="rRNA_MeTrfase_SpoU_C"/>
</dbReference>
<evidence type="ECO:0000256" key="1">
    <source>
        <dbReference type="ARBA" id="ARBA00022555"/>
    </source>
</evidence>
<keyword evidence="1 7" id="KW-0820">tRNA-binding</keyword>
<dbReference type="HAMAP" id="MF_02060">
    <property type="entry name" value="tRNA_methyltr_TrmH"/>
    <property type="match status" value="1"/>
</dbReference>
<protein>
    <recommendedName>
        <fullName evidence="7">tRNA (guanosine(18)-2'-O)-methyltransferase</fullName>
        <ecNumber evidence="7">2.1.1.34</ecNumber>
    </recommendedName>
    <alternativeName>
        <fullName evidence="7">tRNA [Gm18] methyltransferase</fullName>
    </alternativeName>
</protein>
<comment type="caution">
    <text evidence="10">The sequence shown here is derived from an EMBL/GenBank/DDBJ whole genome shotgun (WGS) entry which is preliminary data.</text>
</comment>
<keyword evidence="2 7" id="KW-0489">Methyltransferase</keyword>
<accession>A0ABU3R2C8</accession>
<evidence type="ECO:0000256" key="5">
    <source>
        <dbReference type="ARBA" id="ARBA00022694"/>
    </source>
</evidence>
<feature type="binding site" evidence="7">
    <location>
        <position position="139"/>
    </location>
    <ligand>
        <name>S-adenosyl-L-methionine</name>
        <dbReference type="ChEBI" id="CHEBI:59789"/>
    </ligand>
</feature>
<dbReference type="Pfam" id="PF00588">
    <property type="entry name" value="SpoU_methylase"/>
    <property type="match status" value="1"/>
</dbReference>
<evidence type="ECO:0000256" key="3">
    <source>
        <dbReference type="ARBA" id="ARBA00022679"/>
    </source>
</evidence>
<feature type="binding site" evidence="7">
    <location>
        <position position="96"/>
    </location>
    <ligand>
        <name>S-adenosyl-L-methionine</name>
        <dbReference type="ChEBI" id="CHEBI:59789"/>
    </ligand>
</feature>
<feature type="binding site" evidence="7">
    <location>
        <position position="148"/>
    </location>
    <ligand>
        <name>S-adenosyl-L-methionine</name>
        <dbReference type="ChEBI" id="CHEBI:59789"/>
    </ligand>
</feature>
<keyword evidence="4 7" id="KW-0949">S-adenosyl-L-methionine</keyword>
<name>A0ABU3R2C8_9GAMM</name>
<evidence type="ECO:0000313" key="10">
    <source>
        <dbReference type="EMBL" id="MDU0113822.1"/>
    </source>
</evidence>
<dbReference type="InterPro" id="IPR033671">
    <property type="entry name" value="TrmH"/>
</dbReference>
<comment type="function">
    <text evidence="7">Catalyzes the 2'-O methylation of guanosine at position 18 in tRNA.</text>
</comment>
<proteinExistence type="inferred from homology"/>
<keyword evidence="6 7" id="KW-0694">RNA-binding</keyword>
<reference evidence="10 11" key="1">
    <citation type="submission" date="2023-10" db="EMBL/GenBank/DDBJ databases">
        <title>Psychrosphaera aquimaarina strain SW33 isolated from seawater.</title>
        <authorList>
            <person name="Bayburt H."/>
            <person name="Kim J.M."/>
            <person name="Choi B.J."/>
            <person name="Jeon C.O."/>
        </authorList>
    </citation>
    <scope>NUCLEOTIDE SEQUENCE [LARGE SCALE GENOMIC DNA]</scope>
    <source>
        <strain evidence="10 11">KCTC 52743</strain>
    </source>
</reference>
<dbReference type="NCBIfam" id="NF008295">
    <property type="entry name" value="PRK11081.1"/>
    <property type="match status" value="1"/>
</dbReference>
<evidence type="ECO:0000259" key="8">
    <source>
        <dbReference type="Pfam" id="PF00588"/>
    </source>
</evidence>